<proteinExistence type="predicted"/>
<dbReference type="SUPFAM" id="SSF52833">
    <property type="entry name" value="Thioredoxin-like"/>
    <property type="match status" value="1"/>
</dbReference>
<protein>
    <submittedName>
        <fullName evidence="4">Thioredoxin family protein</fullName>
    </submittedName>
</protein>
<keyword evidence="1 2" id="KW-0732">Signal</keyword>
<dbReference type="Proteomes" id="UP000324974">
    <property type="component" value="Chromosome"/>
</dbReference>
<evidence type="ECO:0000256" key="1">
    <source>
        <dbReference type="ARBA" id="ARBA00022729"/>
    </source>
</evidence>
<dbReference type="InterPro" id="IPR013766">
    <property type="entry name" value="Thioredoxin_domain"/>
</dbReference>
<evidence type="ECO:0000259" key="3">
    <source>
        <dbReference type="PROSITE" id="PS51352"/>
    </source>
</evidence>
<dbReference type="InterPro" id="IPR012336">
    <property type="entry name" value="Thioredoxin-like_fold"/>
</dbReference>
<evidence type="ECO:0000256" key="2">
    <source>
        <dbReference type="SAM" id="SignalP"/>
    </source>
</evidence>
<dbReference type="OrthoDB" id="267639at2"/>
<keyword evidence="5" id="KW-1185">Reference proteome</keyword>
<dbReference type="Gene3D" id="3.40.30.10">
    <property type="entry name" value="Glutaredoxin"/>
    <property type="match status" value="1"/>
</dbReference>
<dbReference type="RefSeq" id="WP_149108328.1">
    <property type="nucleotide sequence ID" value="NZ_CP042425.1"/>
</dbReference>
<dbReference type="InterPro" id="IPR036249">
    <property type="entry name" value="Thioredoxin-like_sf"/>
</dbReference>
<evidence type="ECO:0000313" key="4">
    <source>
        <dbReference type="EMBL" id="QEL13350.1"/>
    </source>
</evidence>
<sequence length="172" mass="18818">MPRMLLLILTLVFLLARPVGAQDIQWRDDYKAARKEAAETGKALLLDFGTESCVFCRKLDATTFRDPAVVKRLGERFIAVKLDGHAERKLTAALEVTAYPTIIVATADGKVVGRHTGYLDATQMLELLDKAPAMAKQPVASKPEEKRRVPESVGASLEALYPKIAAALNRGD</sequence>
<dbReference type="InterPro" id="IPR051099">
    <property type="entry name" value="AGR/TXD"/>
</dbReference>
<evidence type="ECO:0000313" key="5">
    <source>
        <dbReference type="Proteomes" id="UP000324974"/>
    </source>
</evidence>
<gene>
    <name evidence="4" type="ORF">PX52LOC_00204</name>
</gene>
<dbReference type="PROSITE" id="PS51352">
    <property type="entry name" value="THIOREDOXIN_2"/>
    <property type="match status" value="1"/>
</dbReference>
<dbReference type="Pfam" id="PF13098">
    <property type="entry name" value="Thioredoxin_2"/>
    <property type="match status" value="1"/>
</dbReference>
<organism evidence="4 5">
    <name type="scientific">Limnoglobus roseus</name>
    <dbReference type="NCBI Taxonomy" id="2598579"/>
    <lineage>
        <taxon>Bacteria</taxon>
        <taxon>Pseudomonadati</taxon>
        <taxon>Planctomycetota</taxon>
        <taxon>Planctomycetia</taxon>
        <taxon>Gemmatales</taxon>
        <taxon>Gemmataceae</taxon>
        <taxon>Limnoglobus</taxon>
    </lineage>
</organism>
<dbReference type="EMBL" id="CP042425">
    <property type="protein sequence ID" value="QEL13350.1"/>
    <property type="molecule type" value="Genomic_DNA"/>
</dbReference>
<dbReference type="PANTHER" id="PTHR15337">
    <property type="entry name" value="ANTERIOR GRADIENT PROTEIN-RELATED"/>
    <property type="match status" value="1"/>
</dbReference>
<feature type="chain" id="PRO_5022958867" evidence="2">
    <location>
        <begin position="22"/>
        <end position="172"/>
    </location>
</feature>
<dbReference type="AlphaFoldDB" id="A0A5C1A415"/>
<feature type="domain" description="Thioredoxin" evidence="3">
    <location>
        <begin position="10"/>
        <end position="133"/>
    </location>
</feature>
<name>A0A5C1A415_9BACT</name>
<accession>A0A5C1A415</accession>
<feature type="signal peptide" evidence="2">
    <location>
        <begin position="1"/>
        <end position="21"/>
    </location>
</feature>
<dbReference type="PANTHER" id="PTHR15337:SF11">
    <property type="entry name" value="THIOREDOXIN DOMAIN-CONTAINING PROTEIN"/>
    <property type="match status" value="1"/>
</dbReference>
<dbReference type="KEGG" id="lrs:PX52LOC_00204"/>
<reference evidence="5" key="1">
    <citation type="submission" date="2019-08" db="EMBL/GenBank/DDBJ databases">
        <title>Limnoglobus roseus gen. nov., sp. nov., a novel freshwater planctomycete with a giant genome from the family Gemmataceae.</title>
        <authorList>
            <person name="Kulichevskaya I.S."/>
            <person name="Naumoff D.G."/>
            <person name="Miroshnikov K."/>
            <person name="Ivanova A."/>
            <person name="Philippov D.A."/>
            <person name="Hakobyan A."/>
            <person name="Rijpstra I.C."/>
            <person name="Sinninghe Damste J.S."/>
            <person name="Liesack W."/>
            <person name="Dedysh S.N."/>
        </authorList>
    </citation>
    <scope>NUCLEOTIDE SEQUENCE [LARGE SCALE GENOMIC DNA]</scope>
    <source>
        <strain evidence="5">PX52</strain>
    </source>
</reference>